<keyword evidence="1" id="KW-1133">Transmembrane helix</keyword>
<sequence>MPAWLGVLEAVVAALVLVVLAILLLAVRRRWLARQGGTFECSARLRASHPSGGWALGVARYNGEMLEWFRFFSYAFRPRLSLRRTDVRVLESRDPDPVEALALYEGQRVLTLTGREPAGPAGRWELAMDPDSMTGLLAWLEAAPPGLAPSPY</sequence>
<proteinExistence type="predicted"/>
<accession>A0ABP6ZV63</accession>
<gene>
    <name evidence="2" type="ORF">GCM10022236_23170</name>
</gene>
<keyword evidence="3" id="KW-1185">Reference proteome</keyword>
<organism evidence="2 3">
    <name type="scientific">Microlunatus ginsengisoli</name>
    <dbReference type="NCBI Taxonomy" id="363863"/>
    <lineage>
        <taxon>Bacteria</taxon>
        <taxon>Bacillati</taxon>
        <taxon>Actinomycetota</taxon>
        <taxon>Actinomycetes</taxon>
        <taxon>Propionibacteriales</taxon>
        <taxon>Propionibacteriaceae</taxon>
        <taxon>Microlunatus</taxon>
    </lineage>
</organism>
<dbReference type="Pfam" id="PF10739">
    <property type="entry name" value="DUF2550"/>
    <property type="match status" value="1"/>
</dbReference>
<name>A0ABP6ZV63_9ACTN</name>
<feature type="transmembrane region" description="Helical" evidence="1">
    <location>
        <begin position="6"/>
        <end position="27"/>
    </location>
</feature>
<reference evidence="3" key="1">
    <citation type="journal article" date="2019" name="Int. J. Syst. Evol. Microbiol.">
        <title>The Global Catalogue of Microorganisms (GCM) 10K type strain sequencing project: providing services to taxonomists for standard genome sequencing and annotation.</title>
        <authorList>
            <consortium name="The Broad Institute Genomics Platform"/>
            <consortium name="The Broad Institute Genome Sequencing Center for Infectious Disease"/>
            <person name="Wu L."/>
            <person name="Ma J."/>
        </authorList>
    </citation>
    <scope>NUCLEOTIDE SEQUENCE [LARGE SCALE GENOMIC DNA]</scope>
    <source>
        <strain evidence="3">JCM 16929</strain>
    </source>
</reference>
<protein>
    <submittedName>
        <fullName evidence="2">DUF2550 domain-containing protein</fullName>
    </submittedName>
</protein>
<dbReference type="RefSeq" id="WP_344804582.1">
    <property type="nucleotide sequence ID" value="NZ_BAABAB010000016.1"/>
</dbReference>
<dbReference type="Proteomes" id="UP001501490">
    <property type="component" value="Unassembled WGS sequence"/>
</dbReference>
<keyword evidence="1" id="KW-0472">Membrane</keyword>
<keyword evidence="1" id="KW-0812">Transmembrane</keyword>
<evidence type="ECO:0000313" key="2">
    <source>
        <dbReference type="EMBL" id="GAA3620328.1"/>
    </source>
</evidence>
<dbReference type="InterPro" id="IPR019675">
    <property type="entry name" value="DUF2550"/>
</dbReference>
<evidence type="ECO:0000256" key="1">
    <source>
        <dbReference type="SAM" id="Phobius"/>
    </source>
</evidence>
<comment type="caution">
    <text evidence="2">The sequence shown here is derived from an EMBL/GenBank/DDBJ whole genome shotgun (WGS) entry which is preliminary data.</text>
</comment>
<dbReference type="EMBL" id="BAABAB010000016">
    <property type="protein sequence ID" value="GAA3620328.1"/>
    <property type="molecule type" value="Genomic_DNA"/>
</dbReference>
<evidence type="ECO:0000313" key="3">
    <source>
        <dbReference type="Proteomes" id="UP001501490"/>
    </source>
</evidence>